<keyword evidence="5" id="KW-0132">Cell division</keyword>
<dbReference type="GO" id="GO:0051301">
    <property type="term" value="P:cell division"/>
    <property type="evidence" value="ECO:0007669"/>
    <property type="project" value="UniProtKB-KW"/>
</dbReference>
<comment type="subcellular location">
    <subcellularLocation>
        <location evidence="2">Chromosome</location>
        <location evidence="2">Centromere</location>
    </subcellularLocation>
    <subcellularLocation>
        <location evidence="1">Nucleus</location>
    </subcellularLocation>
</comment>
<dbReference type="Gene3D" id="6.10.250.1900">
    <property type="match status" value="1"/>
</dbReference>
<evidence type="ECO:0000256" key="8">
    <source>
        <dbReference type="ARBA" id="ARBA00023306"/>
    </source>
</evidence>
<dbReference type="GO" id="GO:0000775">
    <property type="term" value="C:chromosome, centromeric region"/>
    <property type="evidence" value="ECO:0007669"/>
    <property type="project" value="UniProtKB-SubCell"/>
</dbReference>
<comment type="similarity">
    <text evidence="3">Belongs to the borealin family.</text>
</comment>
<proteinExistence type="inferred from homology"/>
<feature type="non-terminal residue" evidence="11">
    <location>
        <position position="1"/>
    </location>
</feature>
<evidence type="ECO:0000259" key="10">
    <source>
        <dbReference type="Pfam" id="PF10444"/>
    </source>
</evidence>
<keyword evidence="9" id="KW-0137">Centromere</keyword>
<feature type="domain" description="Borealin N-terminal" evidence="10">
    <location>
        <begin position="10"/>
        <end position="61"/>
    </location>
</feature>
<dbReference type="AlphaFoldDB" id="A0A9W6ZM09"/>
<dbReference type="PANTHER" id="PTHR16040">
    <property type="entry name" value="AUSTRALIN, ISOFORM A-RELATED"/>
    <property type="match status" value="1"/>
</dbReference>
<dbReference type="InterPro" id="IPR018867">
    <property type="entry name" value="Cell_div_borealin"/>
</dbReference>
<keyword evidence="6" id="KW-0498">Mitosis</keyword>
<name>A0A9W6ZM09_9STRA</name>
<evidence type="ECO:0000256" key="1">
    <source>
        <dbReference type="ARBA" id="ARBA00004123"/>
    </source>
</evidence>
<keyword evidence="12" id="KW-1185">Reference proteome</keyword>
<dbReference type="PANTHER" id="PTHR16040:SF7">
    <property type="entry name" value="AUSTRALIN, ISOFORM A-RELATED"/>
    <property type="match status" value="1"/>
</dbReference>
<keyword evidence="7" id="KW-0539">Nucleus</keyword>
<dbReference type="OrthoDB" id="2392550at2759"/>
<gene>
    <name evidence="11" type="ORF">TrRE_jg13384</name>
</gene>
<dbReference type="Pfam" id="PF10444">
    <property type="entry name" value="Nbl1_Borealin_N"/>
    <property type="match status" value="1"/>
</dbReference>
<dbReference type="Proteomes" id="UP001165082">
    <property type="component" value="Unassembled WGS sequence"/>
</dbReference>
<reference evidence="11" key="1">
    <citation type="submission" date="2022-07" db="EMBL/GenBank/DDBJ databases">
        <title>Genome analysis of Parmales, a sister group of diatoms, reveals the evolutionary specialization of diatoms from phago-mixotrophs to photoautotrophs.</title>
        <authorList>
            <person name="Ban H."/>
            <person name="Sato S."/>
            <person name="Yoshikawa S."/>
            <person name="Kazumasa Y."/>
            <person name="Nakamura Y."/>
            <person name="Ichinomiya M."/>
            <person name="Saitoh K."/>
            <person name="Sato N."/>
            <person name="Blanc-Mathieu R."/>
            <person name="Endo H."/>
            <person name="Kuwata A."/>
            <person name="Ogata H."/>
        </authorList>
    </citation>
    <scope>NUCLEOTIDE SEQUENCE</scope>
</reference>
<keyword evidence="4" id="KW-0158">Chromosome</keyword>
<evidence type="ECO:0000313" key="11">
    <source>
        <dbReference type="EMBL" id="GMH53737.1"/>
    </source>
</evidence>
<evidence type="ECO:0000256" key="9">
    <source>
        <dbReference type="ARBA" id="ARBA00023328"/>
    </source>
</evidence>
<evidence type="ECO:0000256" key="4">
    <source>
        <dbReference type="ARBA" id="ARBA00022454"/>
    </source>
</evidence>
<accession>A0A9W6ZM09</accession>
<evidence type="ECO:0000256" key="5">
    <source>
        <dbReference type="ARBA" id="ARBA00022618"/>
    </source>
</evidence>
<evidence type="ECO:0000256" key="2">
    <source>
        <dbReference type="ARBA" id="ARBA00004584"/>
    </source>
</evidence>
<dbReference type="GO" id="GO:0005634">
    <property type="term" value="C:nucleus"/>
    <property type="evidence" value="ECO:0007669"/>
    <property type="project" value="UniProtKB-SubCell"/>
</dbReference>
<evidence type="ECO:0000256" key="7">
    <source>
        <dbReference type="ARBA" id="ARBA00023242"/>
    </source>
</evidence>
<dbReference type="InterPro" id="IPR018851">
    <property type="entry name" value="Borealin_N"/>
</dbReference>
<sequence>LDGSNPGHVSAYISDLSDEVDRRCALIRSSCDVACMSLRSALQVSLMKIPKAVRKMTVRDFEGEYGGDVVGAIKRGIDEEIEGAIKRAQKGGRGEIAYSANGSPIAQDDAVLATVKKSRSAEGRSDGRATIGIELSAGDGTFVDIGNRDVVDNMDEDMRKNAVSKLKSLQDEVAALMAQLGN</sequence>
<evidence type="ECO:0000256" key="3">
    <source>
        <dbReference type="ARBA" id="ARBA00009914"/>
    </source>
</evidence>
<comment type="caution">
    <text evidence="11">The sequence shown here is derived from an EMBL/GenBank/DDBJ whole genome shotgun (WGS) entry which is preliminary data.</text>
</comment>
<organism evidence="11 12">
    <name type="scientific">Triparma retinervis</name>
    <dbReference type="NCBI Taxonomy" id="2557542"/>
    <lineage>
        <taxon>Eukaryota</taxon>
        <taxon>Sar</taxon>
        <taxon>Stramenopiles</taxon>
        <taxon>Ochrophyta</taxon>
        <taxon>Bolidophyceae</taxon>
        <taxon>Parmales</taxon>
        <taxon>Triparmaceae</taxon>
        <taxon>Triparma</taxon>
    </lineage>
</organism>
<protein>
    <recommendedName>
        <fullName evidence="10">Borealin N-terminal domain-containing protein</fullName>
    </recommendedName>
</protein>
<dbReference type="EMBL" id="BRXZ01000779">
    <property type="protein sequence ID" value="GMH53737.1"/>
    <property type="molecule type" value="Genomic_DNA"/>
</dbReference>
<evidence type="ECO:0000313" key="12">
    <source>
        <dbReference type="Proteomes" id="UP001165082"/>
    </source>
</evidence>
<keyword evidence="8" id="KW-0131">Cell cycle</keyword>
<evidence type="ECO:0000256" key="6">
    <source>
        <dbReference type="ARBA" id="ARBA00022776"/>
    </source>
</evidence>